<dbReference type="RefSeq" id="WP_230218449.1">
    <property type="nucleotide sequence ID" value="NZ_JAJKFT010000004.1"/>
</dbReference>
<dbReference type="GO" id="GO:0050118">
    <property type="term" value="F:N-acetyldiaminopimelate deacetylase activity"/>
    <property type="evidence" value="ECO:0007669"/>
    <property type="project" value="UniProtKB-ARBA"/>
</dbReference>
<evidence type="ECO:0000256" key="3">
    <source>
        <dbReference type="SAM" id="SignalP"/>
    </source>
</evidence>
<comment type="cofactor">
    <cofactor evidence="2">
        <name>Mn(2+)</name>
        <dbReference type="ChEBI" id="CHEBI:29035"/>
    </cofactor>
    <text evidence="2">The Mn(2+) ion enhances activity.</text>
</comment>
<keyword evidence="2" id="KW-0479">Metal-binding</keyword>
<comment type="caution">
    <text evidence="5">The sequence shown here is derived from an EMBL/GenBank/DDBJ whole genome shotgun (WGS) entry which is preliminary data.</text>
</comment>
<keyword evidence="3" id="KW-0732">Signal</keyword>
<feature type="binding site" evidence="2">
    <location>
        <position position="404"/>
    </location>
    <ligand>
        <name>Mn(2+)</name>
        <dbReference type="ChEBI" id="CHEBI:29035"/>
        <label>2</label>
    </ligand>
</feature>
<dbReference type="SUPFAM" id="SSF53187">
    <property type="entry name" value="Zn-dependent exopeptidases"/>
    <property type="match status" value="1"/>
</dbReference>
<feature type="binding site" evidence="2">
    <location>
        <position position="195"/>
    </location>
    <ligand>
        <name>Mn(2+)</name>
        <dbReference type="ChEBI" id="CHEBI:29035"/>
        <label>2</label>
    </ligand>
</feature>
<dbReference type="Pfam" id="PF07687">
    <property type="entry name" value="M20_dimer"/>
    <property type="match status" value="1"/>
</dbReference>
<evidence type="ECO:0000313" key="5">
    <source>
        <dbReference type="EMBL" id="MCC9627578.1"/>
    </source>
</evidence>
<dbReference type="InterPro" id="IPR011650">
    <property type="entry name" value="Peptidase_M20_dimer"/>
</dbReference>
<organism evidence="5 6">
    <name type="scientific">Blastopirellula sediminis</name>
    <dbReference type="NCBI Taxonomy" id="2894196"/>
    <lineage>
        <taxon>Bacteria</taxon>
        <taxon>Pseudomonadati</taxon>
        <taxon>Planctomycetota</taxon>
        <taxon>Planctomycetia</taxon>
        <taxon>Pirellulales</taxon>
        <taxon>Pirellulaceae</taxon>
        <taxon>Blastopirellula</taxon>
    </lineage>
</organism>
<dbReference type="GO" id="GO:0046872">
    <property type="term" value="F:metal ion binding"/>
    <property type="evidence" value="ECO:0007669"/>
    <property type="project" value="UniProtKB-KW"/>
</dbReference>
<proteinExistence type="predicted"/>
<dbReference type="PIRSF" id="PIRSF005962">
    <property type="entry name" value="Pept_M20D_amidohydro"/>
    <property type="match status" value="1"/>
</dbReference>
<feature type="chain" id="PRO_5040958476" evidence="3">
    <location>
        <begin position="22"/>
        <end position="441"/>
    </location>
</feature>
<sequence>MRRFIPAFLAVCVAVSIPAIALSETTDEWVDQNLPGLLEIYKDLHAHPEVSYEEAVTSKKLADILRDAGYEVTTDVGGHGVVAVLKNGEGPTLMLRCDMDGLPVTEQTELVYASQEKITTSDGVTTGVMHACGHDVHMTNLIGVARFLASHRDRWQGTLVLICQPAEERGGGAKAMLEAGLLERFPKPDYALALHVAATLPAGTIGYRAGYAMANVDSVDITIHGRGGHGAYPHATIDPIVQASELVMSLQTIVSREVKPIDPAVITVGSMHGGAKHNVISDRCDLQLTVRSYGDKVRAQLKEAITRRANAIAEAYNAPEPTIVYSEGTPSLFNDHELAKEMVGVFRATLGDENVSPSEPSMGGEDFGRYGLAGVPILMFQLGSVEQKRLDRFAELGQDPPSLHSPFYYPDIEPTLRTGLRAMIAGSLDLLQAPPAEEQRN</sequence>
<reference evidence="5" key="1">
    <citation type="submission" date="2021-11" db="EMBL/GenBank/DDBJ databases">
        <title>Genome sequence.</title>
        <authorList>
            <person name="Sun Q."/>
        </authorList>
    </citation>
    <scope>NUCLEOTIDE SEQUENCE</scope>
    <source>
        <strain evidence="5">JC732</strain>
    </source>
</reference>
<keyword evidence="1" id="KW-0378">Hydrolase</keyword>
<evidence type="ECO:0000256" key="1">
    <source>
        <dbReference type="ARBA" id="ARBA00022801"/>
    </source>
</evidence>
<dbReference type="Gene3D" id="3.30.70.360">
    <property type="match status" value="1"/>
</dbReference>
<dbReference type="PANTHER" id="PTHR11014:SF63">
    <property type="entry name" value="METALLOPEPTIDASE, PUTATIVE (AFU_ORTHOLOGUE AFUA_6G09600)-RELATED"/>
    <property type="match status" value="1"/>
</dbReference>
<feature type="signal peptide" evidence="3">
    <location>
        <begin position="1"/>
        <end position="21"/>
    </location>
</feature>
<keyword evidence="6" id="KW-1185">Reference proteome</keyword>
<dbReference type="InterPro" id="IPR017439">
    <property type="entry name" value="Amidohydrolase"/>
</dbReference>
<feature type="binding site" evidence="2">
    <location>
        <position position="132"/>
    </location>
    <ligand>
        <name>Mn(2+)</name>
        <dbReference type="ChEBI" id="CHEBI:29035"/>
        <label>2</label>
    </ligand>
</feature>
<dbReference type="GO" id="GO:0019877">
    <property type="term" value="P:diaminopimelate biosynthetic process"/>
    <property type="evidence" value="ECO:0007669"/>
    <property type="project" value="UniProtKB-ARBA"/>
</dbReference>
<dbReference type="InterPro" id="IPR002933">
    <property type="entry name" value="Peptidase_M20"/>
</dbReference>
<feature type="binding site" evidence="2">
    <location>
        <position position="168"/>
    </location>
    <ligand>
        <name>Mn(2+)</name>
        <dbReference type="ChEBI" id="CHEBI:29035"/>
        <label>2</label>
    </ligand>
</feature>
<evidence type="ECO:0000313" key="6">
    <source>
        <dbReference type="Proteomes" id="UP001139103"/>
    </source>
</evidence>
<keyword evidence="2" id="KW-0464">Manganese</keyword>
<dbReference type="FunFam" id="3.30.70.360:FF:000001">
    <property type="entry name" value="N-acetyldiaminopimelate deacetylase"/>
    <property type="match status" value="1"/>
</dbReference>
<accession>A0A9X1MI21</accession>
<dbReference type="PANTHER" id="PTHR11014">
    <property type="entry name" value="PEPTIDASE M20 FAMILY MEMBER"/>
    <property type="match status" value="1"/>
</dbReference>
<gene>
    <name evidence="5" type="ORF">LOC68_04170</name>
</gene>
<evidence type="ECO:0000256" key="2">
    <source>
        <dbReference type="PIRSR" id="PIRSR005962-1"/>
    </source>
</evidence>
<dbReference type="Gene3D" id="3.40.630.10">
    <property type="entry name" value="Zn peptidases"/>
    <property type="match status" value="1"/>
</dbReference>
<dbReference type="InterPro" id="IPR036264">
    <property type="entry name" value="Bact_exopeptidase_dim_dom"/>
</dbReference>
<protein>
    <submittedName>
        <fullName evidence="5">Amidohydrolase</fullName>
    </submittedName>
</protein>
<evidence type="ECO:0000259" key="4">
    <source>
        <dbReference type="Pfam" id="PF07687"/>
    </source>
</evidence>
<dbReference type="NCBIfam" id="TIGR01891">
    <property type="entry name" value="amidohydrolases"/>
    <property type="match status" value="1"/>
</dbReference>
<feature type="domain" description="Peptidase M20 dimerisation" evidence="4">
    <location>
        <begin position="215"/>
        <end position="316"/>
    </location>
</feature>
<dbReference type="AlphaFoldDB" id="A0A9X1MI21"/>
<feature type="binding site" evidence="2">
    <location>
        <position position="134"/>
    </location>
    <ligand>
        <name>Mn(2+)</name>
        <dbReference type="ChEBI" id="CHEBI:29035"/>
        <label>2</label>
    </ligand>
</feature>
<dbReference type="Proteomes" id="UP001139103">
    <property type="component" value="Unassembled WGS sequence"/>
</dbReference>
<name>A0A9X1MI21_9BACT</name>
<dbReference type="Pfam" id="PF01546">
    <property type="entry name" value="Peptidase_M20"/>
    <property type="match status" value="1"/>
</dbReference>
<dbReference type="SUPFAM" id="SSF55031">
    <property type="entry name" value="Bacterial exopeptidase dimerisation domain"/>
    <property type="match status" value="1"/>
</dbReference>
<dbReference type="EMBL" id="JAJKFT010000004">
    <property type="protein sequence ID" value="MCC9627578.1"/>
    <property type="molecule type" value="Genomic_DNA"/>
</dbReference>